<evidence type="ECO:0000313" key="3">
    <source>
        <dbReference type="Proteomes" id="UP001354931"/>
    </source>
</evidence>
<comment type="caution">
    <text evidence="2">The sequence shown here is derived from an EMBL/GenBank/DDBJ whole genome shotgun (WGS) entry which is preliminary data.</text>
</comment>
<evidence type="ECO:0000313" key="2">
    <source>
        <dbReference type="EMBL" id="MEB8344075.1"/>
    </source>
</evidence>
<name>A0ABU6FJ47_9ACTN</name>
<dbReference type="Proteomes" id="UP001354931">
    <property type="component" value="Unassembled WGS sequence"/>
</dbReference>
<feature type="compositionally biased region" description="Pro residues" evidence="1">
    <location>
        <begin position="43"/>
        <end position="53"/>
    </location>
</feature>
<sequence>MNVRTERPARETAEALDWLRALAERFPLLLAELAPAPASGTPRPGPSGGPAPPHTGAGPRPSP</sequence>
<accession>A0ABU6FJ47</accession>
<organism evidence="2 3">
    <name type="scientific">Streptomyces endophyticus</name>
    <dbReference type="NCBI Taxonomy" id="714166"/>
    <lineage>
        <taxon>Bacteria</taxon>
        <taxon>Bacillati</taxon>
        <taxon>Actinomycetota</taxon>
        <taxon>Actinomycetes</taxon>
        <taxon>Kitasatosporales</taxon>
        <taxon>Streptomycetaceae</taxon>
        <taxon>Streptomyces</taxon>
    </lineage>
</organism>
<evidence type="ECO:0000256" key="1">
    <source>
        <dbReference type="SAM" id="MobiDB-lite"/>
    </source>
</evidence>
<feature type="compositionally biased region" description="Low complexity" evidence="1">
    <location>
        <begin position="54"/>
        <end position="63"/>
    </location>
</feature>
<gene>
    <name evidence="2" type="ORF">OKJ99_42030</name>
</gene>
<protein>
    <submittedName>
        <fullName evidence="2">Uncharacterized protein</fullName>
    </submittedName>
</protein>
<feature type="region of interest" description="Disordered" evidence="1">
    <location>
        <begin position="34"/>
        <end position="63"/>
    </location>
</feature>
<reference evidence="2 3" key="1">
    <citation type="submission" date="2022-10" db="EMBL/GenBank/DDBJ databases">
        <authorList>
            <person name="Xie J."/>
            <person name="Shen N."/>
        </authorList>
    </citation>
    <scope>NUCLEOTIDE SEQUENCE [LARGE SCALE GENOMIC DNA]</scope>
    <source>
        <strain evidence="2 3">YIM65594</strain>
    </source>
</reference>
<dbReference type="EMBL" id="JAOZYC010000207">
    <property type="protein sequence ID" value="MEB8344075.1"/>
    <property type="molecule type" value="Genomic_DNA"/>
</dbReference>
<dbReference type="RefSeq" id="WP_326023920.1">
    <property type="nucleotide sequence ID" value="NZ_JAOZYC010000207.1"/>
</dbReference>
<proteinExistence type="predicted"/>
<keyword evidence="3" id="KW-1185">Reference proteome</keyword>